<organism evidence="2 3">
    <name type="scientific">Fusarium albosuccineum</name>
    <dbReference type="NCBI Taxonomy" id="1237068"/>
    <lineage>
        <taxon>Eukaryota</taxon>
        <taxon>Fungi</taxon>
        <taxon>Dikarya</taxon>
        <taxon>Ascomycota</taxon>
        <taxon>Pezizomycotina</taxon>
        <taxon>Sordariomycetes</taxon>
        <taxon>Hypocreomycetidae</taxon>
        <taxon>Hypocreales</taxon>
        <taxon>Nectriaceae</taxon>
        <taxon>Fusarium</taxon>
        <taxon>Fusarium decemcellulare species complex</taxon>
    </lineage>
</organism>
<accession>A0A8H4KM01</accession>
<comment type="caution">
    <text evidence="2">The sequence shown here is derived from an EMBL/GenBank/DDBJ whole genome shotgun (WGS) entry which is preliminary data.</text>
</comment>
<keyword evidence="3" id="KW-1185">Reference proteome</keyword>
<gene>
    <name evidence="2" type="ORF">FALBO_16154</name>
</gene>
<protein>
    <submittedName>
        <fullName evidence="2">Uncharacterized protein</fullName>
    </submittedName>
</protein>
<evidence type="ECO:0000313" key="3">
    <source>
        <dbReference type="Proteomes" id="UP000554235"/>
    </source>
</evidence>
<feature type="compositionally biased region" description="Basic and acidic residues" evidence="1">
    <location>
        <begin position="87"/>
        <end position="96"/>
    </location>
</feature>
<reference evidence="2 3" key="1">
    <citation type="submission" date="2020-01" db="EMBL/GenBank/DDBJ databases">
        <title>Identification and distribution of gene clusters putatively required for synthesis of sphingolipid metabolism inhibitors in phylogenetically diverse species of the filamentous fungus Fusarium.</title>
        <authorList>
            <person name="Kim H.-S."/>
            <person name="Busman M."/>
            <person name="Brown D.W."/>
            <person name="Divon H."/>
            <person name="Uhlig S."/>
            <person name="Proctor R.H."/>
        </authorList>
    </citation>
    <scope>NUCLEOTIDE SEQUENCE [LARGE SCALE GENOMIC DNA]</scope>
    <source>
        <strain evidence="2 3">NRRL 20459</strain>
    </source>
</reference>
<evidence type="ECO:0000256" key="1">
    <source>
        <dbReference type="SAM" id="MobiDB-lite"/>
    </source>
</evidence>
<feature type="region of interest" description="Disordered" evidence="1">
    <location>
        <begin position="17"/>
        <end position="96"/>
    </location>
</feature>
<sequence>MVRGGVHVMAAYNKFDTSNGAALPSTRETRGGLQGTGLSVQVSSPSHFSTEKNEWDADNGQQEGQSTGSDAGWEHRAQQRLGKNRRDRFARLAERA</sequence>
<name>A0A8H4KM01_9HYPO</name>
<dbReference type="AlphaFoldDB" id="A0A8H4KM01"/>
<feature type="compositionally biased region" description="Polar residues" evidence="1">
    <location>
        <begin position="36"/>
        <end position="48"/>
    </location>
</feature>
<feature type="compositionally biased region" description="Polar residues" evidence="1">
    <location>
        <begin position="59"/>
        <end position="69"/>
    </location>
</feature>
<proteinExistence type="predicted"/>
<dbReference type="Proteomes" id="UP000554235">
    <property type="component" value="Unassembled WGS sequence"/>
</dbReference>
<dbReference type="EMBL" id="JAADYS010002960">
    <property type="protein sequence ID" value="KAF4452555.1"/>
    <property type="molecule type" value="Genomic_DNA"/>
</dbReference>
<evidence type="ECO:0000313" key="2">
    <source>
        <dbReference type="EMBL" id="KAF4452555.1"/>
    </source>
</evidence>